<gene>
    <name evidence="2" type="ORF">CAUJ_LOCUS13349</name>
</gene>
<feature type="compositionally biased region" description="Gly residues" evidence="1">
    <location>
        <begin position="14"/>
        <end position="27"/>
    </location>
</feature>
<feature type="region of interest" description="Disordered" evidence="1">
    <location>
        <begin position="1"/>
        <end position="47"/>
    </location>
</feature>
<evidence type="ECO:0000313" key="3">
    <source>
        <dbReference type="Proteomes" id="UP000835052"/>
    </source>
</evidence>
<dbReference type="Proteomes" id="UP000835052">
    <property type="component" value="Unassembled WGS sequence"/>
</dbReference>
<proteinExistence type="predicted"/>
<protein>
    <submittedName>
        <fullName evidence="2">Uncharacterized protein</fullName>
    </submittedName>
</protein>
<reference evidence="2" key="1">
    <citation type="submission" date="2020-10" db="EMBL/GenBank/DDBJ databases">
        <authorList>
            <person name="Kikuchi T."/>
        </authorList>
    </citation>
    <scope>NUCLEOTIDE SEQUENCE</scope>
    <source>
        <strain evidence="2">NKZ352</strain>
    </source>
</reference>
<comment type="caution">
    <text evidence="2">The sequence shown here is derived from an EMBL/GenBank/DDBJ whole genome shotgun (WGS) entry which is preliminary data.</text>
</comment>
<name>A0A8S1HWI5_9PELO</name>
<dbReference type="EMBL" id="CAJGYM010000094">
    <property type="protein sequence ID" value="CAD6197440.1"/>
    <property type="molecule type" value="Genomic_DNA"/>
</dbReference>
<evidence type="ECO:0000313" key="2">
    <source>
        <dbReference type="EMBL" id="CAD6197440.1"/>
    </source>
</evidence>
<feature type="compositionally biased region" description="Basic and acidic residues" evidence="1">
    <location>
        <begin position="1"/>
        <end position="13"/>
    </location>
</feature>
<accession>A0A8S1HWI5</accession>
<organism evidence="2 3">
    <name type="scientific">Caenorhabditis auriculariae</name>
    <dbReference type="NCBI Taxonomy" id="2777116"/>
    <lineage>
        <taxon>Eukaryota</taxon>
        <taxon>Metazoa</taxon>
        <taxon>Ecdysozoa</taxon>
        <taxon>Nematoda</taxon>
        <taxon>Chromadorea</taxon>
        <taxon>Rhabditida</taxon>
        <taxon>Rhabditina</taxon>
        <taxon>Rhabditomorpha</taxon>
        <taxon>Rhabditoidea</taxon>
        <taxon>Rhabditidae</taxon>
        <taxon>Peloderinae</taxon>
        <taxon>Caenorhabditis</taxon>
    </lineage>
</organism>
<keyword evidence="3" id="KW-1185">Reference proteome</keyword>
<dbReference type="AlphaFoldDB" id="A0A8S1HWI5"/>
<feature type="compositionally biased region" description="Basic and acidic residues" evidence="1">
    <location>
        <begin position="29"/>
        <end position="47"/>
    </location>
</feature>
<evidence type="ECO:0000256" key="1">
    <source>
        <dbReference type="SAM" id="MobiDB-lite"/>
    </source>
</evidence>
<sequence>MWGEYAREPEKAARGGGGRNRMGGGVRGPAREHGETRGRRGCGKTHELNSRMTLIPLECEGAFPGFSQNMPRIYALAP</sequence>